<evidence type="ECO:0000313" key="3">
    <source>
        <dbReference type="Proteomes" id="UP000268014"/>
    </source>
</evidence>
<dbReference type="AlphaFoldDB" id="A0A0N4WIA6"/>
<gene>
    <name evidence="2" type="ORF">HPLM_LOCUS10670</name>
</gene>
<evidence type="ECO:0000256" key="1">
    <source>
        <dbReference type="SAM" id="MobiDB-lite"/>
    </source>
</evidence>
<organism evidence="4">
    <name type="scientific">Haemonchus placei</name>
    <name type="common">Barber's pole worm</name>
    <dbReference type="NCBI Taxonomy" id="6290"/>
    <lineage>
        <taxon>Eukaryota</taxon>
        <taxon>Metazoa</taxon>
        <taxon>Ecdysozoa</taxon>
        <taxon>Nematoda</taxon>
        <taxon>Chromadorea</taxon>
        <taxon>Rhabditida</taxon>
        <taxon>Rhabditina</taxon>
        <taxon>Rhabditomorpha</taxon>
        <taxon>Strongyloidea</taxon>
        <taxon>Trichostrongylidae</taxon>
        <taxon>Haemonchus</taxon>
    </lineage>
</organism>
<evidence type="ECO:0000313" key="2">
    <source>
        <dbReference type="EMBL" id="VDO40804.1"/>
    </source>
</evidence>
<reference evidence="2 3" key="2">
    <citation type="submission" date="2018-11" db="EMBL/GenBank/DDBJ databases">
        <authorList>
            <consortium name="Pathogen Informatics"/>
        </authorList>
    </citation>
    <scope>NUCLEOTIDE SEQUENCE [LARGE SCALE GENOMIC DNA]</scope>
    <source>
        <strain evidence="2 3">MHpl1</strain>
    </source>
</reference>
<reference evidence="4" key="1">
    <citation type="submission" date="2017-02" db="UniProtKB">
        <authorList>
            <consortium name="WormBaseParasite"/>
        </authorList>
    </citation>
    <scope>IDENTIFICATION</scope>
</reference>
<dbReference type="Proteomes" id="UP000268014">
    <property type="component" value="Unassembled WGS sequence"/>
</dbReference>
<protein>
    <submittedName>
        <fullName evidence="4">Non-specific serine/threonine protein kinase</fullName>
    </submittedName>
</protein>
<name>A0A0N4WIA6_HAEPC</name>
<feature type="region of interest" description="Disordered" evidence="1">
    <location>
        <begin position="15"/>
        <end position="35"/>
    </location>
</feature>
<proteinExistence type="predicted"/>
<dbReference type="EMBL" id="UZAF01017353">
    <property type="protein sequence ID" value="VDO40804.1"/>
    <property type="molecule type" value="Genomic_DNA"/>
</dbReference>
<dbReference type="WBParaSite" id="HPLM_0001067801-mRNA-1">
    <property type="protein sequence ID" value="HPLM_0001067801-mRNA-1"/>
    <property type="gene ID" value="HPLM_0001067801"/>
</dbReference>
<evidence type="ECO:0000313" key="4">
    <source>
        <dbReference type="WBParaSite" id="HPLM_0001067801-mRNA-1"/>
    </source>
</evidence>
<keyword evidence="3" id="KW-1185">Reference proteome</keyword>
<sequence length="79" mass="8927">MTMRRMSVMTDRASFNGGLALPSMPSSYRRGSSPAAPLDLRIYRREDVEGRSVPTREEGTHFQLNKSICNLLKREGLLN</sequence>
<accession>A0A0N4WIA6</accession>